<dbReference type="NCBIfam" id="NF005559">
    <property type="entry name" value="PRK07231.1"/>
    <property type="match status" value="1"/>
</dbReference>
<dbReference type="FunFam" id="3.40.50.720:FF:000084">
    <property type="entry name" value="Short-chain dehydrogenase reductase"/>
    <property type="match status" value="1"/>
</dbReference>
<proteinExistence type="predicted"/>
<evidence type="ECO:0000313" key="2">
    <source>
        <dbReference type="EMBL" id="MBI5169937.1"/>
    </source>
</evidence>
<keyword evidence="2" id="KW-0560">Oxidoreductase</keyword>
<dbReference type="EC" id="1.1.1.47" evidence="2"/>
<dbReference type="PANTHER" id="PTHR43975:SF2">
    <property type="entry name" value="EG:BACR7A4.14 PROTEIN-RELATED"/>
    <property type="match status" value="1"/>
</dbReference>
<dbReference type="InterPro" id="IPR036291">
    <property type="entry name" value="NAD(P)-bd_dom_sf"/>
</dbReference>
<dbReference type="SMART" id="SM00822">
    <property type="entry name" value="PKS_KR"/>
    <property type="match status" value="1"/>
</dbReference>
<protein>
    <submittedName>
        <fullName evidence="2">Glucose 1-dehydrogenase</fullName>
        <ecNumber evidence="2">1.1.1.47</ecNumber>
    </submittedName>
</protein>
<dbReference type="Pfam" id="PF13561">
    <property type="entry name" value="adh_short_C2"/>
    <property type="match status" value="1"/>
</dbReference>
<evidence type="ECO:0000313" key="3">
    <source>
        <dbReference type="Proteomes" id="UP000696931"/>
    </source>
</evidence>
<dbReference type="PRINTS" id="PR00080">
    <property type="entry name" value="SDRFAMILY"/>
</dbReference>
<dbReference type="Gene3D" id="3.40.50.720">
    <property type="entry name" value="NAD(P)-binding Rossmann-like Domain"/>
    <property type="match status" value="1"/>
</dbReference>
<dbReference type="PRINTS" id="PR00081">
    <property type="entry name" value="GDHRDH"/>
</dbReference>
<comment type="caution">
    <text evidence="2">The sequence shown here is derived from an EMBL/GenBank/DDBJ whole genome shotgun (WGS) entry which is preliminary data.</text>
</comment>
<organism evidence="2 3">
    <name type="scientific">Eiseniibacteriota bacterium</name>
    <dbReference type="NCBI Taxonomy" id="2212470"/>
    <lineage>
        <taxon>Bacteria</taxon>
        <taxon>Candidatus Eiseniibacteriota</taxon>
    </lineage>
</organism>
<name>A0A933SCC9_UNCEI</name>
<accession>A0A933SCC9</accession>
<dbReference type="InterPro" id="IPR002347">
    <property type="entry name" value="SDR_fam"/>
</dbReference>
<dbReference type="SUPFAM" id="SSF51735">
    <property type="entry name" value="NAD(P)-binding Rossmann-fold domains"/>
    <property type="match status" value="1"/>
</dbReference>
<dbReference type="GO" id="GO:0047936">
    <property type="term" value="F:glucose 1-dehydrogenase [NAD(P)+] activity"/>
    <property type="evidence" value="ECO:0007669"/>
    <property type="project" value="UniProtKB-EC"/>
</dbReference>
<reference evidence="2" key="1">
    <citation type="submission" date="2020-07" db="EMBL/GenBank/DDBJ databases">
        <title>Huge and variable diversity of episymbiotic CPR bacteria and DPANN archaea in groundwater ecosystems.</title>
        <authorList>
            <person name="He C.Y."/>
            <person name="Keren R."/>
            <person name="Whittaker M."/>
            <person name="Farag I.F."/>
            <person name="Doudna J."/>
            <person name="Cate J.H.D."/>
            <person name="Banfield J.F."/>
        </authorList>
    </citation>
    <scope>NUCLEOTIDE SEQUENCE</scope>
    <source>
        <strain evidence="2">NC_groundwater_1813_Pr3_B-0.1um_71_17</strain>
    </source>
</reference>
<feature type="domain" description="Ketoreductase" evidence="1">
    <location>
        <begin position="10"/>
        <end position="189"/>
    </location>
</feature>
<dbReference type="Proteomes" id="UP000696931">
    <property type="component" value="Unassembled WGS sequence"/>
</dbReference>
<dbReference type="AlphaFoldDB" id="A0A933SCC9"/>
<dbReference type="InterPro" id="IPR057326">
    <property type="entry name" value="KR_dom"/>
</dbReference>
<sequence length="259" mass="26649">MGERMRFTGKVALVTGASSGIGRATARALGAEGAAVALGGRRRDRLDEVAAELNAKGVKTLMLTGDVKEEATAAAWVKQAVDAFGGLDVLVNAAGVIGNGSVMDTTADNWRHVMASNVDSILWMTRAAAEPLKARKGAIVNVSSVAGGVRPYPGLASYCVSKGAVDMLTRCSALDFAPFGVRVNAIAPGVVVTELHTVTNAVADYPAFLERGKTTHPIGRVGNAEEVATLILYLASDEAGWVTGANVSIDGGRALASAR</sequence>
<evidence type="ECO:0000259" key="1">
    <source>
        <dbReference type="SMART" id="SM00822"/>
    </source>
</evidence>
<dbReference type="EMBL" id="JACRIW010000075">
    <property type="protein sequence ID" value="MBI5169937.1"/>
    <property type="molecule type" value="Genomic_DNA"/>
</dbReference>
<dbReference type="PANTHER" id="PTHR43975">
    <property type="entry name" value="ZGC:101858"/>
    <property type="match status" value="1"/>
</dbReference>
<gene>
    <name evidence="2" type="ORF">HZA61_10645</name>
</gene>